<dbReference type="Proteomes" id="UP000584642">
    <property type="component" value="Unassembled WGS sequence"/>
</dbReference>
<name>A0ABX2TBD2_9PROT</name>
<accession>A0ABX2TBD2</accession>
<evidence type="ECO:0000313" key="3">
    <source>
        <dbReference type="EMBL" id="NYZ21656.1"/>
    </source>
</evidence>
<keyword evidence="1" id="KW-0175">Coiled coil</keyword>
<evidence type="ECO:0000256" key="2">
    <source>
        <dbReference type="SAM" id="Phobius"/>
    </source>
</evidence>
<reference evidence="3 4" key="1">
    <citation type="submission" date="2020-05" db="EMBL/GenBank/DDBJ databases">
        <title>Azospirillum oleiclasticum sp. nov, a nitrogen-fixing and heavy crude oil-emulsifying bacterium isolated from the crude oil of Yumen Oilfield.</title>
        <authorList>
            <person name="Wu D."/>
            <person name="Cai M."/>
            <person name="Zhang X."/>
        </authorList>
    </citation>
    <scope>NUCLEOTIDE SEQUENCE [LARGE SCALE GENOMIC DNA]</scope>
    <source>
        <strain evidence="3 4">ROY-1-1-2</strain>
    </source>
</reference>
<feature type="transmembrane region" description="Helical" evidence="2">
    <location>
        <begin position="79"/>
        <end position="97"/>
    </location>
</feature>
<comment type="caution">
    <text evidence="3">The sequence shown here is derived from an EMBL/GenBank/DDBJ whole genome shotgun (WGS) entry which is preliminary data.</text>
</comment>
<sequence>MRENVYEASPRADAVPDVTVHAGVHRRVSWAAVFAGVAITLALQILLSMLGLGIGFTTIDPSQTGGTPQASTLGTSAGVWWTVSYMIALAAGGYVAARLAGVAVRGDGVLHGVVTWAFALLVSAWLVTTAVGSVLGSTATMLGSVASGVGSTVSQTVQQAAPEALRASGLTPDELRNQAEQLLRPEGEQQSPENARTELATLVGRMASGDQSAADQARDRAAQIVAQQAGIPEDQARQRVQELEQTVRQAGQQVQQTATNAAEATTDTLAQAGIWGTVALVLGAVAGMIGGAAGTRRPEDMLVTSAHR</sequence>
<keyword evidence="4" id="KW-1185">Reference proteome</keyword>
<keyword evidence="2" id="KW-1133">Transmembrane helix</keyword>
<dbReference type="EMBL" id="JABFDB010000012">
    <property type="protein sequence ID" value="NYZ21656.1"/>
    <property type="molecule type" value="Genomic_DNA"/>
</dbReference>
<proteinExistence type="predicted"/>
<keyword evidence="2" id="KW-0472">Membrane</keyword>
<evidence type="ECO:0000313" key="4">
    <source>
        <dbReference type="Proteomes" id="UP000584642"/>
    </source>
</evidence>
<protein>
    <submittedName>
        <fullName evidence="3">PhnA-like protein</fullName>
    </submittedName>
</protein>
<evidence type="ECO:0000256" key="1">
    <source>
        <dbReference type="SAM" id="Coils"/>
    </source>
</evidence>
<feature type="transmembrane region" description="Helical" evidence="2">
    <location>
        <begin position="272"/>
        <end position="293"/>
    </location>
</feature>
<keyword evidence="2" id="KW-0812">Transmembrane</keyword>
<gene>
    <name evidence="3" type="ORF">HND93_18235</name>
</gene>
<organism evidence="3 4">
    <name type="scientific">Azospirillum oleiclasticum</name>
    <dbReference type="NCBI Taxonomy" id="2735135"/>
    <lineage>
        <taxon>Bacteria</taxon>
        <taxon>Pseudomonadati</taxon>
        <taxon>Pseudomonadota</taxon>
        <taxon>Alphaproteobacteria</taxon>
        <taxon>Rhodospirillales</taxon>
        <taxon>Azospirillaceae</taxon>
        <taxon>Azospirillum</taxon>
    </lineage>
</organism>
<feature type="transmembrane region" description="Helical" evidence="2">
    <location>
        <begin position="30"/>
        <end position="59"/>
    </location>
</feature>
<dbReference type="RefSeq" id="WP_180283426.1">
    <property type="nucleotide sequence ID" value="NZ_JABFDB010000012.1"/>
</dbReference>
<feature type="transmembrane region" description="Helical" evidence="2">
    <location>
        <begin position="109"/>
        <end position="135"/>
    </location>
</feature>
<feature type="coiled-coil region" evidence="1">
    <location>
        <begin position="233"/>
        <end position="260"/>
    </location>
</feature>